<sequence length="369" mass="40610">MLNTPQVAVELNKLVKRFGDVTAVHEISLEIEEGSFVTLLGPSGCGKTTTLRMIAGLLSPSSGAIKIKGKDVTTTPIHRRNLGIVFQNYALFPHKTIFDNVAFGLRYRNIAKAEIVRKVRDALELVQLPDVAERFPAQLSGGQQQRIALARAIVIEPDVLLLDEPLSALDANLRENMRVELKRIQSELGITTVFVTHDQAEALAMSDRIVVMRRGHVEQVGVPEEVYNQPRTAFVANFLGNSNLVPARIVEKRGSHFIASIDGIGTLPIEVARCGTLCEGDEALVVIRAERLYLKESDVPATLEDDILQLSARVTDVDYQGQIARYFLDSGGKTYEALNTIDRTPFKKGCVLNAVIRGRDCALIPKSET</sequence>
<dbReference type="Gene3D" id="3.40.50.300">
    <property type="entry name" value="P-loop containing nucleotide triphosphate hydrolases"/>
    <property type="match status" value="1"/>
</dbReference>
<name>A0A256F0E4_9HYPH</name>
<evidence type="ECO:0000256" key="5">
    <source>
        <dbReference type="ARBA" id="ARBA00022519"/>
    </source>
</evidence>
<dbReference type="EMBL" id="NNRL01000167">
    <property type="protein sequence ID" value="OYR08312.1"/>
    <property type="molecule type" value="Genomic_DNA"/>
</dbReference>
<evidence type="ECO:0000256" key="6">
    <source>
        <dbReference type="ARBA" id="ARBA00022741"/>
    </source>
</evidence>
<dbReference type="Pfam" id="PF08402">
    <property type="entry name" value="TOBE_2"/>
    <property type="match status" value="1"/>
</dbReference>
<keyword evidence="8" id="KW-1278">Translocase</keyword>
<evidence type="ECO:0000256" key="9">
    <source>
        <dbReference type="ARBA" id="ARBA00023136"/>
    </source>
</evidence>
<keyword evidence="9" id="KW-0472">Membrane</keyword>
<evidence type="ECO:0000256" key="2">
    <source>
        <dbReference type="ARBA" id="ARBA00005417"/>
    </source>
</evidence>
<organism evidence="11 12">
    <name type="scientific">Brucella grignonensis</name>
    <dbReference type="NCBI Taxonomy" id="94627"/>
    <lineage>
        <taxon>Bacteria</taxon>
        <taxon>Pseudomonadati</taxon>
        <taxon>Pseudomonadota</taxon>
        <taxon>Alphaproteobacteria</taxon>
        <taxon>Hyphomicrobiales</taxon>
        <taxon>Brucellaceae</taxon>
        <taxon>Brucella/Ochrobactrum group</taxon>
        <taxon>Brucella</taxon>
    </lineage>
</organism>
<dbReference type="InterPro" id="IPR008995">
    <property type="entry name" value="Mo/tungstate-bd_C_term_dom"/>
</dbReference>
<dbReference type="PANTHER" id="PTHR42781">
    <property type="entry name" value="SPERMIDINE/PUTRESCINE IMPORT ATP-BINDING PROTEIN POTA"/>
    <property type="match status" value="1"/>
</dbReference>
<dbReference type="PROSITE" id="PS00211">
    <property type="entry name" value="ABC_TRANSPORTER_1"/>
    <property type="match status" value="1"/>
</dbReference>
<evidence type="ECO:0000256" key="1">
    <source>
        <dbReference type="ARBA" id="ARBA00004533"/>
    </source>
</evidence>
<evidence type="ECO:0000256" key="4">
    <source>
        <dbReference type="ARBA" id="ARBA00022475"/>
    </source>
</evidence>
<dbReference type="InterPro" id="IPR013611">
    <property type="entry name" value="Transp-assoc_OB_typ2"/>
</dbReference>
<dbReference type="InterPro" id="IPR027417">
    <property type="entry name" value="P-loop_NTPase"/>
</dbReference>
<dbReference type="Proteomes" id="UP000216478">
    <property type="component" value="Unassembled WGS sequence"/>
</dbReference>
<dbReference type="InterPro" id="IPR017871">
    <property type="entry name" value="ABC_transporter-like_CS"/>
</dbReference>
<evidence type="ECO:0000256" key="8">
    <source>
        <dbReference type="ARBA" id="ARBA00022967"/>
    </source>
</evidence>
<evidence type="ECO:0000259" key="10">
    <source>
        <dbReference type="PROSITE" id="PS50893"/>
    </source>
</evidence>
<dbReference type="PANTHER" id="PTHR42781:SF4">
    <property type="entry name" value="SPERMIDINE_PUTRESCINE IMPORT ATP-BINDING PROTEIN POTA"/>
    <property type="match status" value="1"/>
</dbReference>
<evidence type="ECO:0000313" key="12">
    <source>
        <dbReference type="Proteomes" id="UP000216478"/>
    </source>
</evidence>
<comment type="subcellular location">
    <subcellularLocation>
        <location evidence="1">Cell inner membrane</location>
    </subcellularLocation>
</comment>
<gene>
    <name evidence="11" type="ORF">CEV33_3355</name>
</gene>
<dbReference type="Gene3D" id="2.40.50.100">
    <property type="match status" value="1"/>
</dbReference>
<protein>
    <submittedName>
        <fullName evidence="11">ABC transporter family protein</fullName>
    </submittedName>
</protein>
<evidence type="ECO:0000256" key="7">
    <source>
        <dbReference type="ARBA" id="ARBA00022840"/>
    </source>
</evidence>
<dbReference type="SUPFAM" id="SSF52540">
    <property type="entry name" value="P-loop containing nucleoside triphosphate hydrolases"/>
    <property type="match status" value="1"/>
</dbReference>
<reference evidence="11 12" key="1">
    <citation type="submission" date="2017-07" db="EMBL/GenBank/DDBJ databases">
        <title>Phylogenetic study on the rhizospheric bacterium Ochrobactrum sp. A44.</title>
        <authorList>
            <person name="Krzyzanowska D.M."/>
            <person name="Ossowicki A."/>
            <person name="Rajewska M."/>
            <person name="Maciag T."/>
            <person name="Kaczynski Z."/>
            <person name="Czerwicka M."/>
            <person name="Jafra S."/>
        </authorList>
    </citation>
    <scope>NUCLEOTIDE SEQUENCE [LARGE SCALE GENOMIC DNA]</scope>
    <source>
        <strain evidence="11 12">OgA9a</strain>
    </source>
</reference>
<dbReference type="GO" id="GO:0015697">
    <property type="term" value="P:quaternary ammonium group transport"/>
    <property type="evidence" value="ECO:0007669"/>
    <property type="project" value="UniProtKB-ARBA"/>
</dbReference>
<dbReference type="RefSeq" id="WP_235818491.1">
    <property type="nucleotide sequence ID" value="NZ_JBHEER010000010.1"/>
</dbReference>
<evidence type="ECO:0000256" key="3">
    <source>
        <dbReference type="ARBA" id="ARBA00022448"/>
    </source>
</evidence>
<dbReference type="InterPro" id="IPR003593">
    <property type="entry name" value="AAA+_ATPase"/>
</dbReference>
<evidence type="ECO:0000313" key="11">
    <source>
        <dbReference type="EMBL" id="OYR08312.1"/>
    </source>
</evidence>
<keyword evidence="4" id="KW-1003">Cell membrane</keyword>
<keyword evidence="5" id="KW-0997">Cell inner membrane</keyword>
<dbReference type="GO" id="GO:0016887">
    <property type="term" value="F:ATP hydrolysis activity"/>
    <property type="evidence" value="ECO:0007669"/>
    <property type="project" value="InterPro"/>
</dbReference>
<dbReference type="GO" id="GO:0043190">
    <property type="term" value="C:ATP-binding cassette (ABC) transporter complex"/>
    <property type="evidence" value="ECO:0007669"/>
    <property type="project" value="InterPro"/>
</dbReference>
<dbReference type="SUPFAM" id="SSF50331">
    <property type="entry name" value="MOP-like"/>
    <property type="match status" value="1"/>
</dbReference>
<keyword evidence="6" id="KW-0547">Nucleotide-binding</keyword>
<dbReference type="InterPro" id="IPR003439">
    <property type="entry name" value="ABC_transporter-like_ATP-bd"/>
</dbReference>
<accession>A0A256F0E4</accession>
<dbReference type="FunFam" id="3.40.50.300:FF:000425">
    <property type="entry name" value="Probable ABC transporter, ATP-binding subunit"/>
    <property type="match status" value="1"/>
</dbReference>
<keyword evidence="3" id="KW-0813">Transport</keyword>
<keyword evidence="7" id="KW-0067">ATP-binding</keyword>
<keyword evidence="12" id="KW-1185">Reference proteome</keyword>
<dbReference type="AlphaFoldDB" id="A0A256F0E4"/>
<dbReference type="InterPro" id="IPR050093">
    <property type="entry name" value="ABC_SmlMolc_Importer"/>
</dbReference>
<feature type="domain" description="ABC transporter" evidence="10">
    <location>
        <begin position="9"/>
        <end position="239"/>
    </location>
</feature>
<proteinExistence type="inferred from homology"/>
<dbReference type="PROSITE" id="PS50893">
    <property type="entry name" value="ABC_TRANSPORTER_2"/>
    <property type="match status" value="1"/>
</dbReference>
<dbReference type="SMART" id="SM00382">
    <property type="entry name" value="AAA"/>
    <property type="match status" value="1"/>
</dbReference>
<dbReference type="Pfam" id="PF00005">
    <property type="entry name" value="ABC_tran"/>
    <property type="match status" value="1"/>
</dbReference>
<dbReference type="GO" id="GO:0005524">
    <property type="term" value="F:ATP binding"/>
    <property type="evidence" value="ECO:0007669"/>
    <property type="project" value="UniProtKB-KW"/>
</dbReference>
<comment type="caution">
    <text evidence="11">The sequence shown here is derived from an EMBL/GenBank/DDBJ whole genome shotgun (WGS) entry which is preliminary data.</text>
</comment>
<dbReference type="GO" id="GO:0022857">
    <property type="term" value="F:transmembrane transporter activity"/>
    <property type="evidence" value="ECO:0007669"/>
    <property type="project" value="InterPro"/>
</dbReference>
<comment type="similarity">
    <text evidence="2">Belongs to the ABC transporter superfamily.</text>
</comment>